<dbReference type="AlphaFoldDB" id="A0A212K8P7"/>
<organism evidence="1">
    <name type="scientific">uncultured Dysgonomonas sp</name>
    <dbReference type="NCBI Taxonomy" id="206096"/>
    <lineage>
        <taxon>Bacteria</taxon>
        <taxon>Pseudomonadati</taxon>
        <taxon>Bacteroidota</taxon>
        <taxon>Bacteroidia</taxon>
        <taxon>Bacteroidales</taxon>
        <taxon>Dysgonomonadaceae</taxon>
        <taxon>Dysgonomonas</taxon>
        <taxon>environmental samples</taxon>
    </lineage>
</organism>
<proteinExistence type="predicted"/>
<evidence type="ECO:0000313" key="1">
    <source>
        <dbReference type="EMBL" id="SBW08091.1"/>
    </source>
</evidence>
<dbReference type="EMBL" id="FLUL01000001">
    <property type="protein sequence ID" value="SBW08091.1"/>
    <property type="molecule type" value="Genomic_DNA"/>
</dbReference>
<name>A0A212K8P7_9BACT</name>
<protein>
    <submittedName>
        <fullName evidence="1">Uncharacterized protein</fullName>
    </submittedName>
</protein>
<accession>A0A212K8P7</accession>
<gene>
    <name evidence="1" type="ORF">KL86DYS2_13291</name>
</gene>
<sequence>MLKGNKSNTFSIVFICHLLHSATKPFLLDNYKYKKLCVKQLALSKDNIIQKVLVSQEKRLSYSFLSPVLLCHYLRFPLPIFNSRCSRHPI</sequence>
<reference evidence="1" key="1">
    <citation type="submission" date="2016-04" db="EMBL/GenBank/DDBJ databases">
        <authorList>
            <person name="Evans L.H."/>
            <person name="Alamgir A."/>
            <person name="Owens N."/>
            <person name="Weber N.D."/>
            <person name="Virtaneva K."/>
            <person name="Barbian K."/>
            <person name="Babar A."/>
            <person name="Rosenke K."/>
        </authorList>
    </citation>
    <scope>NUCLEOTIDE SEQUENCE</scope>
    <source>
        <strain evidence="1">86-2</strain>
    </source>
</reference>